<sequence>MLNPIKEVLNDFPVAILDGALATELEKRGLDLNDSLWSAKILAKNPEIIENVHYDYFVSGADFAITSSYQASIEGFTQRGFSEKEAIELIKNSVKIAQKARDRFWSDPKNRVNRTKPFIAGSVGPYGAYLADGSEYRGDYKIGEKELIDFHRTNVKLLLEAGADILACETIPNLTEAKAIVKLLEEFPDVYVWISFSCKNGSEISDGTPILECAEFLNKCNNVAAIGVNCTAPKYITSLIKEIKGASDKPIIVYPNSGEDYDAVTKTWHGSSSSNSFSLSAKEWFLNGANIIGGCCRTTPADIKATYELLKTRS</sequence>
<dbReference type="PANTHER" id="PTHR46015:SF1">
    <property type="entry name" value="HOMOCYSTEINE S-METHYLTRANSFERASE-LIKE ISOFORM 1"/>
    <property type="match status" value="1"/>
</dbReference>
<protein>
    <recommendedName>
        <fullName evidence="5">S-methylmethionine:homocysteine methyltransferase</fullName>
    </recommendedName>
</protein>
<evidence type="ECO:0000256" key="6">
    <source>
        <dbReference type="PIRSR" id="PIRSR037505-2"/>
    </source>
</evidence>
<evidence type="ECO:0000256" key="5">
    <source>
        <dbReference type="ARBA" id="ARBA00076752"/>
    </source>
</evidence>
<keyword evidence="9" id="KW-1185">Reference proteome</keyword>
<evidence type="ECO:0000313" key="8">
    <source>
        <dbReference type="EMBL" id="URZ13516.1"/>
    </source>
</evidence>
<evidence type="ECO:0000256" key="3">
    <source>
        <dbReference type="ARBA" id="ARBA00022723"/>
    </source>
</evidence>
<feature type="domain" description="Hcy-binding" evidence="7">
    <location>
        <begin position="3"/>
        <end position="310"/>
    </location>
</feature>
<dbReference type="PROSITE" id="PS50970">
    <property type="entry name" value="HCY"/>
    <property type="match status" value="1"/>
</dbReference>
<dbReference type="NCBIfam" id="NF007020">
    <property type="entry name" value="PRK09485.1"/>
    <property type="match status" value="1"/>
</dbReference>
<dbReference type="PANTHER" id="PTHR46015">
    <property type="entry name" value="ZGC:172121"/>
    <property type="match status" value="1"/>
</dbReference>
<evidence type="ECO:0000256" key="1">
    <source>
        <dbReference type="ARBA" id="ARBA00022603"/>
    </source>
</evidence>
<dbReference type="GO" id="GO:0008270">
    <property type="term" value="F:zinc ion binding"/>
    <property type="evidence" value="ECO:0007669"/>
    <property type="project" value="InterPro"/>
</dbReference>
<dbReference type="GO" id="GO:0033528">
    <property type="term" value="P:S-methylmethionine cycle"/>
    <property type="evidence" value="ECO:0007669"/>
    <property type="project" value="TreeGrafter"/>
</dbReference>
<evidence type="ECO:0000256" key="2">
    <source>
        <dbReference type="ARBA" id="ARBA00022679"/>
    </source>
</evidence>
<dbReference type="STRING" id="84029.CROST_01550"/>
<dbReference type="PIRSF" id="PIRSF037505">
    <property type="entry name" value="Betaine_HMT"/>
    <property type="match status" value="1"/>
</dbReference>
<dbReference type="InterPro" id="IPR051486">
    <property type="entry name" value="Hcy_S-methyltransferase"/>
</dbReference>
<keyword evidence="1 8" id="KW-0489">Methyltransferase</keyword>
<evidence type="ECO:0000259" key="7">
    <source>
        <dbReference type="PROSITE" id="PS50970"/>
    </source>
</evidence>
<evidence type="ECO:0000256" key="4">
    <source>
        <dbReference type="ARBA" id="ARBA00022833"/>
    </source>
</evidence>
<evidence type="ECO:0000313" key="9">
    <source>
        <dbReference type="Proteomes" id="UP000190951"/>
    </source>
</evidence>
<dbReference type="InterPro" id="IPR036589">
    <property type="entry name" value="HCY_dom_sf"/>
</dbReference>
<dbReference type="KEGG" id="crw:CROST_042820"/>
<gene>
    <name evidence="8" type="primary">mmuM</name>
    <name evidence="8" type="ORF">CROST_042820</name>
</gene>
<dbReference type="Gene3D" id="3.20.20.330">
    <property type="entry name" value="Homocysteine-binding-like domain"/>
    <property type="match status" value="1"/>
</dbReference>
<name>A0A1S8LPU1_9CLOT</name>
<dbReference type="FunFam" id="3.20.20.330:FF:000002">
    <property type="entry name" value="Homocysteine S-methyltransferase"/>
    <property type="match status" value="1"/>
</dbReference>
<keyword evidence="2 8" id="KW-0808">Transferase</keyword>
<dbReference type="SUPFAM" id="SSF82282">
    <property type="entry name" value="Homocysteine S-methyltransferase"/>
    <property type="match status" value="1"/>
</dbReference>
<dbReference type="GO" id="GO:0009086">
    <property type="term" value="P:methionine biosynthetic process"/>
    <property type="evidence" value="ECO:0007669"/>
    <property type="project" value="InterPro"/>
</dbReference>
<dbReference type="GO" id="GO:0032259">
    <property type="term" value="P:methylation"/>
    <property type="evidence" value="ECO:0007669"/>
    <property type="project" value="UniProtKB-KW"/>
</dbReference>
<dbReference type="AlphaFoldDB" id="A0A1S8LPU1"/>
<organism evidence="8 9">
    <name type="scientific">Clostridium felsineum</name>
    <dbReference type="NCBI Taxonomy" id="36839"/>
    <lineage>
        <taxon>Bacteria</taxon>
        <taxon>Bacillati</taxon>
        <taxon>Bacillota</taxon>
        <taxon>Clostridia</taxon>
        <taxon>Eubacteriales</taxon>
        <taxon>Clostridiaceae</taxon>
        <taxon>Clostridium</taxon>
    </lineage>
</organism>
<accession>A0A1S8LPU1</accession>
<dbReference type="EMBL" id="CP096983">
    <property type="protein sequence ID" value="URZ13516.1"/>
    <property type="molecule type" value="Genomic_DNA"/>
</dbReference>
<keyword evidence="4 6" id="KW-0862">Zinc</keyword>
<dbReference type="RefSeq" id="WP_077835620.1">
    <property type="nucleotide sequence ID" value="NZ_CP096983.1"/>
</dbReference>
<comment type="cofactor">
    <cofactor evidence="6">
        <name>Zn(2+)</name>
        <dbReference type="ChEBI" id="CHEBI:29105"/>
    </cofactor>
    <text evidence="6">Binds 1 zinc ion per subunit.</text>
</comment>
<dbReference type="InterPro" id="IPR017226">
    <property type="entry name" value="BHMT-like"/>
</dbReference>
<dbReference type="GO" id="GO:0008898">
    <property type="term" value="F:S-adenosylmethionine-homocysteine S-methyltransferase activity"/>
    <property type="evidence" value="ECO:0007669"/>
    <property type="project" value="TreeGrafter"/>
</dbReference>
<proteinExistence type="predicted"/>
<feature type="binding site" evidence="6">
    <location>
        <position position="230"/>
    </location>
    <ligand>
        <name>Zn(2+)</name>
        <dbReference type="ChEBI" id="CHEBI:29105"/>
    </ligand>
</feature>
<keyword evidence="3 6" id="KW-0479">Metal-binding</keyword>
<reference evidence="8 9" key="1">
    <citation type="submission" date="2022-04" db="EMBL/GenBank/DDBJ databases">
        <title>Genome sequence of C. roseum typestrain.</title>
        <authorList>
            <person name="Poehlein A."/>
            <person name="Schoch T."/>
            <person name="Duerre P."/>
            <person name="Daniel R."/>
        </authorList>
    </citation>
    <scope>NUCLEOTIDE SEQUENCE [LARGE SCALE GENOMIC DNA]</scope>
    <source>
        <strain evidence="8 9">DSM 7320</strain>
    </source>
</reference>
<dbReference type="InterPro" id="IPR003726">
    <property type="entry name" value="HCY_dom"/>
</dbReference>
<dbReference type="Proteomes" id="UP000190951">
    <property type="component" value="Chromosome"/>
</dbReference>
<dbReference type="Pfam" id="PF02574">
    <property type="entry name" value="S-methyl_trans"/>
    <property type="match status" value="1"/>
</dbReference>